<accession>A0A0C3CQ77</accession>
<dbReference type="Proteomes" id="UP000054166">
    <property type="component" value="Unassembled WGS sequence"/>
</dbReference>
<dbReference type="AlphaFoldDB" id="A0A0C3CQ77"/>
<protein>
    <submittedName>
        <fullName evidence="1">Uncharacterized protein</fullName>
    </submittedName>
</protein>
<dbReference type="OrthoDB" id="3187773at2759"/>
<organism evidence="1 2">
    <name type="scientific">Piloderma croceum (strain F 1598)</name>
    <dbReference type="NCBI Taxonomy" id="765440"/>
    <lineage>
        <taxon>Eukaryota</taxon>
        <taxon>Fungi</taxon>
        <taxon>Dikarya</taxon>
        <taxon>Basidiomycota</taxon>
        <taxon>Agaricomycotina</taxon>
        <taxon>Agaricomycetes</taxon>
        <taxon>Agaricomycetidae</taxon>
        <taxon>Atheliales</taxon>
        <taxon>Atheliaceae</taxon>
        <taxon>Piloderma</taxon>
    </lineage>
</organism>
<gene>
    <name evidence="1" type="ORF">PILCRDRAFT_57688</name>
</gene>
<sequence length="144" mass="16485">MRCERIHAVNTWRNGPGRYDCIFVSTDPSTEGMCGFNIAHVRLLFSFKHEGAKYPCALIHWYSQIGNSVDKNMGMWTVKPDILEDGSPFASVIHLNTIFRAAHILPVYGDKFVPTYLSFTQSLDAFNAYYVNKYIDHHAFKIAF</sequence>
<name>A0A0C3CQ77_PILCF</name>
<dbReference type="HOGENOM" id="CLU_006344_16_0_1"/>
<dbReference type="EMBL" id="KN832970">
    <property type="protein sequence ID" value="KIM91812.1"/>
    <property type="molecule type" value="Genomic_DNA"/>
</dbReference>
<dbReference type="InParanoid" id="A0A0C3CQ77"/>
<reference evidence="1 2" key="1">
    <citation type="submission" date="2014-04" db="EMBL/GenBank/DDBJ databases">
        <authorList>
            <consortium name="DOE Joint Genome Institute"/>
            <person name="Kuo A."/>
            <person name="Tarkka M."/>
            <person name="Buscot F."/>
            <person name="Kohler A."/>
            <person name="Nagy L.G."/>
            <person name="Floudas D."/>
            <person name="Copeland A."/>
            <person name="Barry K.W."/>
            <person name="Cichocki N."/>
            <person name="Veneault-Fourrey C."/>
            <person name="LaButti K."/>
            <person name="Lindquist E.A."/>
            <person name="Lipzen A."/>
            <person name="Lundell T."/>
            <person name="Morin E."/>
            <person name="Murat C."/>
            <person name="Sun H."/>
            <person name="Tunlid A."/>
            <person name="Henrissat B."/>
            <person name="Grigoriev I.V."/>
            <person name="Hibbett D.S."/>
            <person name="Martin F."/>
            <person name="Nordberg H.P."/>
            <person name="Cantor M.N."/>
            <person name="Hua S.X."/>
        </authorList>
    </citation>
    <scope>NUCLEOTIDE SEQUENCE [LARGE SCALE GENOMIC DNA]</scope>
    <source>
        <strain evidence="1 2">F 1598</strain>
    </source>
</reference>
<keyword evidence="2" id="KW-1185">Reference proteome</keyword>
<evidence type="ECO:0000313" key="2">
    <source>
        <dbReference type="Proteomes" id="UP000054166"/>
    </source>
</evidence>
<evidence type="ECO:0000313" key="1">
    <source>
        <dbReference type="EMBL" id="KIM91812.1"/>
    </source>
</evidence>
<dbReference type="STRING" id="765440.A0A0C3CQ77"/>
<proteinExistence type="predicted"/>
<reference evidence="2" key="2">
    <citation type="submission" date="2015-01" db="EMBL/GenBank/DDBJ databases">
        <title>Evolutionary Origins and Diversification of the Mycorrhizal Mutualists.</title>
        <authorList>
            <consortium name="DOE Joint Genome Institute"/>
            <consortium name="Mycorrhizal Genomics Consortium"/>
            <person name="Kohler A."/>
            <person name="Kuo A."/>
            <person name="Nagy L.G."/>
            <person name="Floudas D."/>
            <person name="Copeland A."/>
            <person name="Barry K.W."/>
            <person name="Cichocki N."/>
            <person name="Veneault-Fourrey C."/>
            <person name="LaButti K."/>
            <person name="Lindquist E.A."/>
            <person name="Lipzen A."/>
            <person name="Lundell T."/>
            <person name="Morin E."/>
            <person name="Murat C."/>
            <person name="Riley R."/>
            <person name="Ohm R."/>
            <person name="Sun H."/>
            <person name="Tunlid A."/>
            <person name="Henrissat B."/>
            <person name="Grigoriev I.V."/>
            <person name="Hibbett D.S."/>
            <person name="Martin F."/>
        </authorList>
    </citation>
    <scope>NUCLEOTIDE SEQUENCE [LARGE SCALE GENOMIC DNA]</scope>
    <source>
        <strain evidence="2">F 1598</strain>
    </source>
</reference>